<dbReference type="RefSeq" id="WP_029094687.1">
    <property type="nucleotide sequence ID" value="NZ_CAADJA010000002.1"/>
</dbReference>
<dbReference type="GO" id="GO:0019645">
    <property type="term" value="P:anaerobic electron transport chain"/>
    <property type="evidence" value="ECO:0007669"/>
    <property type="project" value="InterPro"/>
</dbReference>
<dbReference type="AlphaFoldDB" id="A0A2C6DK55"/>
<dbReference type="Pfam" id="PF04976">
    <property type="entry name" value="DmsC"/>
    <property type="match status" value="1"/>
</dbReference>
<feature type="transmembrane region" description="Helical" evidence="1">
    <location>
        <begin position="237"/>
        <end position="255"/>
    </location>
</feature>
<feature type="transmembrane region" description="Helical" evidence="1">
    <location>
        <begin position="113"/>
        <end position="133"/>
    </location>
</feature>
<feature type="transmembrane region" description="Helical" evidence="1">
    <location>
        <begin position="6"/>
        <end position="30"/>
    </location>
</feature>
<dbReference type="GO" id="GO:0009390">
    <property type="term" value="C:dimethyl sulfoxide reductase complex"/>
    <property type="evidence" value="ECO:0007669"/>
    <property type="project" value="TreeGrafter"/>
</dbReference>
<keyword evidence="1" id="KW-0472">Membrane</keyword>
<evidence type="ECO:0000256" key="1">
    <source>
        <dbReference type="SAM" id="Phobius"/>
    </source>
</evidence>
<gene>
    <name evidence="3" type="primary">dmsC_1</name>
    <name evidence="2" type="ORF">CRN84_07700</name>
    <name evidence="3" type="ORF">NCTC12282_02353</name>
</gene>
<dbReference type="PANTHER" id="PTHR38095:SF2">
    <property type="entry name" value="ANAEROBIC DIMETHYL SULFOXIDE REDUCTASE CHAIN C"/>
    <property type="match status" value="1"/>
</dbReference>
<organism evidence="2 4">
    <name type="scientific">Budvicia aquatica</name>
    <dbReference type="NCBI Taxonomy" id="82979"/>
    <lineage>
        <taxon>Bacteria</taxon>
        <taxon>Pseudomonadati</taxon>
        <taxon>Pseudomonadota</taxon>
        <taxon>Gammaproteobacteria</taxon>
        <taxon>Enterobacterales</taxon>
        <taxon>Budviciaceae</taxon>
        <taxon>Budvicia</taxon>
    </lineage>
</organism>
<keyword evidence="4" id="KW-1185">Reference proteome</keyword>
<keyword evidence="1" id="KW-0812">Transmembrane</keyword>
<dbReference type="Proteomes" id="UP000373449">
    <property type="component" value="Unassembled WGS sequence"/>
</dbReference>
<dbReference type="STRING" id="1111728.GCA_000427805_01949"/>
<evidence type="ECO:0000313" key="4">
    <source>
        <dbReference type="Proteomes" id="UP000224974"/>
    </source>
</evidence>
<feature type="transmembrane region" description="Helical" evidence="1">
    <location>
        <begin position="267"/>
        <end position="288"/>
    </location>
</feature>
<feature type="transmembrane region" description="Helical" evidence="1">
    <location>
        <begin position="178"/>
        <end position="198"/>
    </location>
</feature>
<dbReference type="Proteomes" id="UP000224974">
    <property type="component" value="Unassembled WGS sequence"/>
</dbReference>
<evidence type="ECO:0000313" key="3">
    <source>
        <dbReference type="EMBL" id="VFS47417.1"/>
    </source>
</evidence>
<dbReference type="GO" id="GO:0005886">
    <property type="term" value="C:plasma membrane"/>
    <property type="evidence" value="ECO:0007669"/>
    <property type="project" value="TreeGrafter"/>
</dbReference>
<reference evidence="4" key="2">
    <citation type="submission" date="2017-09" db="EMBL/GenBank/DDBJ databases">
        <title>FDA dAtabase for Regulatory Grade micrObial Sequences (FDA-ARGOS): Supporting development and validation of Infectious Disease Dx tests.</title>
        <authorList>
            <person name="Minogue T."/>
            <person name="Wolcott M."/>
            <person name="Wasieloski L."/>
            <person name="Aguilar W."/>
            <person name="Moore D."/>
            <person name="Tallon L."/>
            <person name="Sadzewicz L."/>
            <person name="Ott S."/>
            <person name="Zhao X."/>
            <person name="Nagaraj S."/>
            <person name="Vavikolanu K."/>
            <person name="Aluvathingal J."/>
            <person name="Nadendla S."/>
            <person name="Sichtig H."/>
        </authorList>
    </citation>
    <scope>NUCLEOTIDE SEQUENCE [LARGE SCALE GENOMIC DNA]</scope>
    <source>
        <strain evidence="4">FDAARGOS_387</strain>
    </source>
</reference>
<sequence length="289" mass="31299">MHEWPLIAFTLLIQASVGTILLAGLFGCWINKTGGEALSFQLVRPVLLLTCLMTGIGLLFSVAHLGYPINAVNSIRHAGSSWLSREIIFTGTFFGVICLVTLRTLMTKRVFPTLLLIAAIVGLIDIFCMAEVYRHTMVATWAHINTQFTFFGSILTLGGCISLLLMAPRVKGQLSDALSFKIVFVAALFIGIGMIGRLVVLPCYISALPTLSLAGGVTFPIDAVAQFNQSAGLRLSGWLMGLFGLLLVVLAIYQGRSQVVAKYAEMLVFGSLVTIIAEIIARYSFFLIS</sequence>
<dbReference type="EMBL" id="PDDX01000001">
    <property type="protein sequence ID" value="PHI29211.1"/>
    <property type="molecule type" value="Genomic_DNA"/>
</dbReference>
<reference evidence="3 5" key="3">
    <citation type="submission" date="2019-03" db="EMBL/GenBank/DDBJ databases">
        <authorList>
            <consortium name="Pathogen Informatics"/>
        </authorList>
    </citation>
    <scope>NUCLEOTIDE SEQUENCE [LARGE SCALE GENOMIC DNA]</scope>
    <source>
        <strain evidence="3 5">NCTC12282</strain>
    </source>
</reference>
<reference evidence="2" key="1">
    <citation type="submission" date="2017-09" db="EMBL/GenBank/DDBJ databases">
        <title>FDA dAtabase for Regulatory Grade micrObial Sequences (FDA-ARGOS): Supporting development and validation of Infectious Disease Dx tests.</title>
        <authorList>
            <person name="Minogue T."/>
            <person name="Wolcott M."/>
            <person name="Wasieloski L."/>
            <person name="Aguilar W."/>
            <person name="Moore D."/>
            <person name="Tallon L.J."/>
            <person name="Sadzewicz L."/>
            <person name="Ott S."/>
            <person name="Zhao X."/>
            <person name="Nagaraj S."/>
            <person name="Vavikolanu K."/>
            <person name="Aluvathingal J."/>
            <person name="Nadendla S."/>
            <person name="Sichtig H."/>
        </authorList>
    </citation>
    <scope>NUCLEOTIDE SEQUENCE</scope>
    <source>
        <strain evidence="2">FDAARGOS_387</strain>
    </source>
</reference>
<keyword evidence="1" id="KW-1133">Transmembrane helix</keyword>
<feature type="transmembrane region" description="Helical" evidence="1">
    <location>
        <begin position="148"/>
        <end position="166"/>
    </location>
</feature>
<evidence type="ECO:0000313" key="2">
    <source>
        <dbReference type="EMBL" id="PHI29211.1"/>
    </source>
</evidence>
<evidence type="ECO:0000313" key="5">
    <source>
        <dbReference type="Proteomes" id="UP000373449"/>
    </source>
</evidence>
<dbReference type="GO" id="GO:0009389">
    <property type="term" value="F:dimethyl sulfoxide reductase activity"/>
    <property type="evidence" value="ECO:0007669"/>
    <property type="project" value="TreeGrafter"/>
</dbReference>
<feature type="transmembrane region" description="Helical" evidence="1">
    <location>
        <begin position="87"/>
        <end position="106"/>
    </location>
</feature>
<feature type="transmembrane region" description="Helical" evidence="1">
    <location>
        <begin position="42"/>
        <end position="67"/>
    </location>
</feature>
<dbReference type="InterPro" id="IPR007059">
    <property type="entry name" value="DmsC"/>
</dbReference>
<name>A0A2C6DK55_9GAMM</name>
<dbReference type="OrthoDB" id="7058271at2"/>
<dbReference type="EMBL" id="CAADJA010000002">
    <property type="protein sequence ID" value="VFS47417.1"/>
    <property type="molecule type" value="Genomic_DNA"/>
</dbReference>
<proteinExistence type="predicted"/>
<accession>A0A2C6DK55</accession>
<dbReference type="PANTHER" id="PTHR38095">
    <property type="entry name" value="ANAEROBIC DIMETHYL SULFOXIDE REDUCTASE CHAIN YNFH"/>
    <property type="match status" value="1"/>
</dbReference>
<protein>
    <submittedName>
        <fullName evidence="3">DMSO reductase anchor subunit</fullName>
    </submittedName>
    <submittedName>
        <fullName evidence="2">Dimethyl sulfoxide reductase</fullName>
    </submittedName>
</protein>